<evidence type="ECO:0000313" key="5">
    <source>
        <dbReference type="Proteomes" id="UP000603200"/>
    </source>
</evidence>
<dbReference type="EMBL" id="BOMN01000013">
    <property type="protein sequence ID" value="GIE17915.1"/>
    <property type="molecule type" value="Genomic_DNA"/>
</dbReference>
<comment type="similarity">
    <text evidence="1">Belongs to the AHA1 family.</text>
</comment>
<accession>A0ABQ3ZH57</accession>
<dbReference type="Pfam" id="PF08327">
    <property type="entry name" value="AHSA1"/>
    <property type="match status" value="1"/>
</dbReference>
<protein>
    <recommendedName>
        <fullName evidence="6">Activator of Hsp90 ATPase-like protein</fullName>
    </recommendedName>
</protein>
<reference evidence="4 5" key="1">
    <citation type="submission" date="2021-01" db="EMBL/GenBank/DDBJ databases">
        <title>Whole genome shotgun sequence of Actinoplanes humidus NBRC 14915.</title>
        <authorList>
            <person name="Komaki H."/>
            <person name="Tamura T."/>
        </authorList>
    </citation>
    <scope>NUCLEOTIDE SEQUENCE [LARGE SCALE GENOMIC DNA]</scope>
    <source>
        <strain evidence="4 5">NBRC 14915</strain>
    </source>
</reference>
<evidence type="ECO:0000259" key="3">
    <source>
        <dbReference type="Pfam" id="PF11716"/>
    </source>
</evidence>
<dbReference type="SUPFAM" id="SSF109854">
    <property type="entry name" value="DinB/YfiT-like putative metalloenzymes"/>
    <property type="match status" value="1"/>
</dbReference>
<dbReference type="Gene3D" id="3.30.530.20">
    <property type="match status" value="1"/>
</dbReference>
<dbReference type="InterPro" id="IPR013538">
    <property type="entry name" value="ASHA1/2-like_C"/>
</dbReference>
<dbReference type="InterPro" id="IPR023393">
    <property type="entry name" value="START-like_dom_sf"/>
</dbReference>
<dbReference type="Pfam" id="PF11716">
    <property type="entry name" value="MDMPI_N"/>
    <property type="match status" value="1"/>
</dbReference>
<dbReference type="InterPro" id="IPR034660">
    <property type="entry name" value="DinB/YfiT-like"/>
</dbReference>
<organism evidence="4 5">
    <name type="scientific">Winogradskya humida</name>
    <dbReference type="NCBI Taxonomy" id="113566"/>
    <lineage>
        <taxon>Bacteria</taxon>
        <taxon>Bacillati</taxon>
        <taxon>Actinomycetota</taxon>
        <taxon>Actinomycetes</taxon>
        <taxon>Micromonosporales</taxon>
        <taxon>Micromonosporaceae</taxon>
        <taxon>Winogradskya</taxon>
    </lineage>
</organism>
<comment type="caution">
    <text evidence="4">The sequence shown here is derived from an EMBL/GenBank/DDBJ whole genome shotgun (WGS) entry which is preliminary data.</text>
</comment>
<evidence type="ECO:0000259" key="2">
    <source>
        <dbReference type="Pfam" id="PF08327"/>
    </source>
</evidence>
<dbReference type="InterPro" id="IPR024344">
    <property type="entry name" value="MDMPI_metal-binding"/>
</dbReference>
<feature type="domain" description="Activator of Hsp90 ATPase homologue 1/2-like C-terminal" evidence="2">
    <location>
        <begin position="9"/>
        <end position="132"/>
    </location>
</feature>
<dbReference type="RefSeq" id="WP_203835193.1">
    <property type="nucleotide sequence ID" value="NZ_BAAATV010000004.1"/>
</dbReference>
<dbReference type="CDD" id="cd07814">
    <property type="entry name" value="SRPBCC_CalC_Aha1-like"/>
    <property type="match status" value="1"/>
</dbReference>
<evidence type="ECO:0008006" key="6">
    <source>
        <dbReference type="Google" id="ProtNLM"/>
    </source>
</evidence>
<name>A0ABQ3ZH57_9ACTN</name>
<dbReference type="NCBIfam" id="TIGR03083">
    <property type="entry name" value="maleylpyruvate isomerase family mycothiol-dependent enzyme"/>
    <property type="match status" value="1"/>
</dbReference>
<dbReference type="SUPFAM" id="SSF55961">
    <property type="entry name" value="Bet v1-like"/>
    <property type="match status" value="1"/>
</dbReference>
<gene>
    <name evidence="4" type="ORF">Ahu01nite_010170</name>
</gene>
<feature type="domain" description="Mycothiol-dependent maleylpyruvate isomerase metal-binding" evidence="3">
    <location>
        <begin position="141"/>
        <end position="221"/>
    </location>
</feature>
<keyword evidence="5" id="KW-1185">Reference proteome</keyword>
<dbReference type="Proteomes" id="UP000603200">
    <property type="component" value="Unassembled WGS sequence"/>
</dbReference>
<evidence type="ECO:0000256" key="1">
    <source>
        <dbReference type="ARBA" id="ARBA00006817"/>
    </source>
</evidence>
<dbReference type="InterPro" id="IPR017517">
    <property type="entry name" value="Maleyloyr_isom"/>
</dbReference>
<sequence>MIISRRILRAPRDLVWRCLTEPAELARFWGPAGMHTPVDGIVVELRPGGRFETLMIGEHGSHRMVATFTEVVAPATLAWVEPASGMHTTSTLTDLGDGTTELVIQQRHVPEAMRTPESRAGFLTSLDKLEQHVITRHRIAETYHALAGLLTAGDFWDSPSLCEKWLVRHVVAHVTMPVRLTPALFGAEMAAAGGDFTVLSDTVAMRDAALPTADLLAQLRSPDLHAWQPPGGGAVGALSHAVIHSLDVTLALGVPPVAPADAVTAVLDQLTASRGTLFGVDLTGTRLEATDTTWTWGDGRVTRADSGSLVAFLSGRMP</sequence>
<proteinExistence type="inferred from homology"/>
<evidence type="ECO:0000313" key="4">
    <source>
        <dbReference type="EMBL" id="GIE17915.1"/>
    </source>
</evidence>